<dbReference type="InterPro" id="IPR011047">
    <property type="entry name" value="Quinoprotein_ADH-like_sf"/>
</dbReference>
<name>A0A931E3M9_9BACT</name>
<dbReference type="GO" id="GO:0000155">
    <property type="term" value="F:phosphorelay sensor kinase activity"/>
    <property type="evidence" value="ECO:0007669"/>
    <property type="project" value="InterPro"/>
</dbReference>
<feature type="domain" description="Histidine kinase" evidence="3">
    <location>
        <begin position="888"/>
        <end position="1076"/>
    </location>
</feature>
<keyword evidence="2" id="KW-0472">Membrane</keyword>
<dbReference type="SUPFAM" id="SSF50998">
    <property type="entry name" value="Quinoprotein alcohol dehydrogenase-like"/>
    <property type="match status" value="1"/>
</dbReference>
<dbReference type="SMART" id="SM00387">
    <property type="entry name" value="HATPase_c"/>
    <property type="match status" value="1"/>
</dbReference>
<dbReference type="PANTHER" id="PTHR43547">
    <property type="entry name" value="TWO-COMPONENT HISTIDINE KINASE"/>
    <property type="match status" value="1"/>
</dbReference>
<dbReference type="InterPro" id="IPR011123">
    <property type="entry name" value="Y_Y_Y"/>
</dbReference>
<keyword evidence="5" id="KW-1185">Reference proteome</keyword>
<dbReference type="GO" id="GO:0046983">
    <property type="term" value="F:protein dimerization activity"/>
    <property type="evidence" value="ECO:0007669"/>
    <property type="project" value="InterPro"/>
</dbReference>
<organism evidence="4 5">
    <name type="scientific">Panacibacter microcysteis</name>
    <dbReference type="NCBI Taxonomy" id="2793269"/>
    <lineage>
        <taxon>Bacteria</taxon>
        <taxon>Pseudomonadati</taxon>
        <taxon>Bacteroidota</taxon>
        <taxon>Chitinophagia</taxon>
        <taxon>Chitinophagales</taxon>
        <taxon>Chitinophagaceae</taxon>
        <taxon>Panacibacter</taxon>
    </lineage>
</organism>
<keyword evidence="2" id="KW-0812">Transmembrane</keyword>
<gene>
    <name evidence="4" type="ORF">I5907_01840</name>
</gene>
<dbReference type="Pfam" id="PF07730">
    <property type="entry name" value="HisKA_3"/>
    <property type="match status" value="1"/>
</dbReference>
<evidence type="ECO:0000256" key="1">
    <source>
        <dbReference type="ARBA" id="ARBA00022553"/>
    </source>
</evidence>
<comment type="caution">
    <text evidence="4">The sequence shown here is derived from an EMBL/GenBank/DDBJ whole genome shotgun (WGS) entry which is preliminary data.</text>
</comment>
<dbReference type="Pfam" id="PF07495">
    <property type="entry name" value="Y_Y_Y"/>
    <property type="match status" value="1"/>
</dbReference>
<dbReference type="InterPro" id="IPR013783">
    <property type="entry name" value="Ig-like_fold"/>
</dbReference>
<evidence type="ECO:0000313" key="5">
    <source>
        <dbReference type="Proteomes" id="UP000628448"/>
    </source>
</evidence>
<dbReference type="InterPro" id="IPR003594">
    <property type="entry name" value="HATPase_dom"/>
</dbReference>
<evidence type="ECO:0000259" key="3">
    <source>
        <dbReference type="PROSITE" id="PS50109"/>
    </source>
</evidence>
<dbReference type="GO" id="GO:0016020">
    <property type="term" value="C:membrane"/>
    <property type="evidence" value="ECO:0007669"/>
    <property type="project" value="InterPro"/>
</dbReference>
<dbReference type="Gene3D" id="1.20.5.1930">
    <property type="match status" value="1"/>
</dbReference>
<keyword evidence="1" id="KW-0597">Phosphoprotein</keyword>
<dbReference type="FunFam" id="2.60.40.10:FF:000791">
    <property type="entry name" value="Two-component system sensor histidine kinase/response regulator"/>
    <property type="match status" value="1"/>
</dbReference>
<dbReference type="SUPFAM" id="SSF63829">
    <property type="entry name" value="Calcium-dependent phosphotriesterase"/>
    <property type="match status" value="1"/>
</dbReference>
<dbReference type="Gene3D" id="2.60.40.10">
    <property type="entry name" value="Immunoglobulins"/>
    <property type="match status" value="1"/>
</dbReference>
<dbReference type="InterPro" id="IPR011712">
    <property type="entry name" value="Sig_transdc_His_kin_sub3_dim/P"/>
</dbReference>
<proteinExistence type="predicted"/>
<dbReference type="Gene3D" id="2.130.10.10">
    <property type="entry name" value="YVTN repeat-like/Quinoprotein amine dehydrogenase"/>
    <property type="match status" value="5"/>
</dbReference>
<dbReference type="AlphaFoldDB" id="A0A931E3M9"/>
<dbReference type="InterPro" id="IPR015943">
    <property type="entry name" value="WD40/YVTN_repeat-like_dom_sf"/>
</dbReference>
<reference evidence="4" key="1">
    <citation type="submission" date="2020-11" db="EMBL/GenBank/DDBJ databases">
        <title>Bacterial whole genome sequence for Panacibacter sp. DH6.</title>
        <authorList>
            <person name="Le V."/>
            <person name="Ko S."/>
            <person name="Ahn C.-Y."/>
            <person name="Oh H.-M."/>
        </authorList>
    </citation>
    <scope>NUCLEOTIDE SEQUENCE</scope>
    <source>
        <strain evidence="4">DH6</strain>
    </source>
</reference>
<dbReference type="CDD" id="cd16917">
    <property type="entry name" value="HATPase_UhpB-NarQ-NarX-like"/>
    <property type="match status" value="1"/>
</dbReference>
<dbReference type="InterPro" id="IPR011110">
    <property type="entry name" value="Reg_prop"/>
</dbReference>
<dbReference type="InterPro" id="IPR036890">
    <property type="entry name" value="HATPase_C_sf"/>
</dbReference>
<feature type="transmembrane region" description="Helical" evidence="2">
    <location>
        <begin position="850"/>
        <end position="868"/>
    </location>
</feature>
<keyword evidence="2" id="KW-1133">Transmembrane helix</keyword>
<dbReference type="Gene3D" id="3.30.565.10">
    <property type="entry name" value="Histidine kinase-like ATPase, C-terminal domain"/>
    <property type="match status" value="1"/>
</dbReference>
<dbReference type="PROSITE" id="PS50109">
    <property type="entry name" value="HIS_KIN"/>
    <property type="match status" value="1"/>
</dbReference>
<dbReference type="Pfam" id="PF07494">
    <property type="entry name" value="Reg_prop"/>
    <property type="match status" value="2"/>
</dbReference>
<accession>A0A931E3M9</accession>
<dbReference type="Proteomes" id="UP000628448">
    <property type="component" value="Unassembled WGS sequence"/>
</dbReference>
<dbReference type="Pfam" id="PF02518">
    <property type="entry name" value="HATPase_c"/>
    <property type="match status" value="1"/>
</dbReference>
<evidence type="ECO:0000256" key="2">
    <source>
        <dbReference type="SAM" id="Phobius"/>
    </source>
</evidence>
<dbReference type="SUPFAM" id="SSF55874">
    <property type="entry name" value="ATPase domain of HSP90 chaperone/DNA topoisomerase II/histidine kinase"/>
    <property type="match status" value="1"/>
</dbReference>
<dbReference type="InterPro" id="IPR005467">
    <property type="entry name" value="His_kinase_dom"/>
</dbReference>
<protein>
    <recommendedName>
        <fullName evidence="3">Histidine kinase domain-containing protein</fullName>
    </recommendedName>
</protein>
<dbReference type="EMBL" id="JADWYR010000001">
    <property type="protein sequence ID" value="MBG9374961.1"/>
    <property type="molecule type" value="Genomic_DNA"/>
</dbReference>
<dbReference type="PANTHER" id="PTHR43547:SF2">
    <property type="entry name" value="HYBRID SIGNAL TRANSDUCTION HISTIDINE KINASE C"/>
    <property type="match status" value="1"/>
</dbReference>
<dbReference type="RefSeq" id="WP_196989043.1">
    <property type="nucleotide sequence ID" value="NZ_JADWYR010000001.1"/>
</dbReference>
<dbReference type="CDD" id="cd00146">
    <property type="entry name" value="PKD"/>
    <property type="match status" value="1"/>
</dbReference>
<evidence type="ECO:0000313" key="4">
    <source>
        <dbReference type="EMBL" id="MBG9374961.1"/>
    </source>
</evidence>
<sequence>MRTAVILLFVIVLCILNTVDLFAQIEGKQVYPVFEKLSAEYGLSQGTLQDILQDKEGFMWFATQDGLNRYDGNNMKIYRYNPEDKFSLPDNDIMQIEQDERGNIWVGTLTKGLFLFDTKQERFYPVNPGTITKQTADEIRMIECKGNKMWVLFDKDYCVYDISSVTLENIITSGNANISLLFSFNSLANTTGKKLTDEFGVFWIKWMPDNSIFMAWKDSVMMIMPQTVSNQQWKIAYEKSSAFGMDKNQTIFHFYPVGNGDSIVFIGISKLSVYSKSLHKVIYQKDFGKYNQLADNFYWYYPVFVNNEDIMFFDKLNCLSFNPRTQQFKRYNVDKTNPDGHFTSFANYKDRDGILWIGDIGHGLYKYNSRRELFSTDKPLADESIFIEDMLGNVYGFDGSESYLINRQNKKPQPAIPQKLLNGKWLYPKILCIDRKGNIWFRATSKQKFESLTRYYNTTTPQPSKRIFYQALALLKYDMHNGKVEDHSALLPKEVFGNVRYHLSVFTDNDNNLWQLIYGFDKNCRFEVADASTGKLKATYILPLPVQQADRDIFYFTHFQDAAGIFWFGTNQGLFSFNEPSNQWKLYKNNTADTSSLSGDYIFSICADPVQPDRYLWVGTNGRGFNRFDKQTGKCIQYSDKDGLPNNTVFGILNDDFGNLWLSTNKGISCFDIQQKKVRNFTFEDGLPGNEFIRGQFLKSRSGEMFFGSVNGIVWFNPKDLLESVLPGNNIFITSLSILNKPVDYKTDSSVISSPIQYTKTITLPYEKNVIGLGFALLQYTNPEKKHYKYKLQGFNDDWVDNGTNTTVTFTNLDPGTYQFYVTGSNSDGIWNEQGASLTIIITPPWYRTWWFLSLVVLLIASSLYATYRYRLYQSLKLLNMRNKIASDLHDEIGSTLSSITVYSDIIEEREKDKELEMIAGRISESSRNMLVVMSDIVWSINPKNDRFDNIILRMKSFAYEILETQNRQFHFEADESLNSIKISMNDRKNFYLIFKETLNNAVKYAEPKNVWIIVHLVNRQIHFTLKDDGIGFNTRQYKEGNGLINMHRRAKDLKGTLTINSQPGKGTEVTLQFPV</sequence>